<dbReference type="PROSITE" id="PS50003">
    <property type="entry name" value="PH_DOMAIN"/>
    <property type="match status" value="1"/>
</dbReference>
<evidence type="ECO:0000259" key="9">
    <source>
        <dbReference type="PROSITE" id="PS50003"/>
    </source>
</evidence>
<dbReference type="Pfam" id="PF00616">
    <property type="entry name" value="RasGAP"/>
    <property type="match status" value="1"/>
</dbReference>
<dbReference type="SUPFAM" id="SSF48350">
    <property type="entry name" value="GTPase activation domain, GAP"/>
    <property type="match status" value="1"/>
</dbReference>
<evidence type="ECO:0000259" key="8">
    <source>
        <dbReference type="PROSITE" id="PS50002"/>
    </source>
</evidence>
<name>A0A7R9A8R6_9CRUS</name>
<dbReference type="Gene3D" id="1.10.506.10">
    <property type="entry name" value="GTPase Activation - p120gap, domain 1"/>
    <property type="match status" value="1"/>
</dbReference>
<dbReference type="GO" id="GO:0048468">
    <property type="term" value="P:cell development"/>
    <property type="evidence" value="ECO:0007669"/>
    <property type="project" value="UniProtKB-ARBA"/>
</dbReference>
<dbReference type="InterPro" id="IPR001849">
    <property type="entry name" value="PH_domain"/>
</dbReference>
<dbReference type="InterPro" id="IPR023152">
    <property type="entry name" value="RasGAP_CS"/>
</dbReference>
<feature type="region of interest" description="Disordered" evidence="6">
    <location>
        <begin position="1"/>
        <end position="42"/>
    </location>
</feature>
<evidence type="ECO:0000256" key="4">
    <source>
        <dbReference type="PROSITE-ProRule" id="PRU00191"/>
    </source>
</evidence>
<feature type="domain" description="SH2" evidence="7">
    <location>
        <begin position="194"/>
        <end position="302"/>
    </location>
</feature>
<evidence type="ECO:0008006" key="14">
    <source>
        <dbReference type="Google" id="ProtNLM"/>
    </source>
</evidence>
<evidence type="ECO:0000256" key="5">
    <source>
        <dbReference type="PROSITE-ProRule" id="PRU00192"/>
    </source>
</evidence>
<dbReference type="SUPFAM" id="SSF50044">
    <property type="entry name" value="SH3-domain"/>
    <property type="match status" value="1"/>
</dbReference>
<dbReference type="Gene3D" id="3.30.505.10">
    <property type="entry name" value="SH2 domain"/>
    <property type="match status" value="2"/>
</dbReference>
<evidence type="ECO:0000313" key="13">
    <source>
        <dbReference type="Proteomes" id="UP000677054"/>
    </source>
</evidence>
<evidence type="ECO:0000259" key="10">
    <source>
        <dbReference type="PROSITE" id="PS50004"/>
    </source>
</evidence>
<feature type="domain" description="Ras-GAP" evidence="11">
    <location>
        <begin position="615"/>
        <end position="790"/>
    </location>
</feature>
<keyword evidence="13" id="KW-1185">Reference proteome</keyword>
<evidence type="ECO:0000259" key="11">
    <source>
        <dbReference type="PROSITE" id="PS50018"/>
    </source>
</evidence>
<evidence type="ECO:0000256" key="6">
    <source>
        <dbReference type="SAM" id="MobiDB-lite"/>
    </source>
</evidence>
<dbReference type="CDD" id="cd11788">
    <property type="entry name" value="SH3_RasGAP"/>
    <property type="match status" value="1"/>
</dbReference>
<dbReference type="InterPro" id="IPR008936">
    <property type="entry name" value="Rho_GTPase_activation_prot"/>
</dbReference>
<evidence type="ECO:0000256" key="1">
    <source>
        <dbReference type="ARBA" id="ARBA00022443"/>
    </source>
</evidence>
<proteinExistence type="predicted"/>
<dbReference type="InterPro" id="IPR036028">
    <property type="entry name" value="SH3-like_dom_sf"/>
</dbReference>
<dbReference type="SUPFAM" id="SSF49562">
    <property type="entry name" value="C2 domain (Calcium/lipid-binding domain, CaLB)"/>
    <property type="match status" value="1"/>
</dbReference>
<dbReference type="PROSITE" id="PS50001">
    <property type="entry name" value="SH2"/>
    <property type="match status" value="2"/>
</dbReference>
<feature type="compositionally biased region" description="Polar residues" evidence="6">
    <location>
        <begin position="14"/>
        <end position="23"/>
    </location>
</feature>
<dbReference type="InterPro" id="IPR011993">
    <property type="entry name" value="PH-like_dom_sf"/>
</dbReference>
<dbReference type="PANTHER" id="PTHR10194">
    <property type="entry name" value="RAS GTPASE-ACTIVATING PROTEINS"/>
    <property type="match status" value="1"/>
</dbReference>
<dbReference type="Pfam" id="PF00017">
    <property type="entry name" value="SH2"/>
    <property type="match status" value="2"/>
</dbReference>
<dbReference type="Gene3D" id="2.30.30.40">
    <property type="entry name" value="SH3 Domains"/>
    <property type="match status" value="1"/>
</dbReference>
<dbReference type="EMBL" id="LR901857">
    <property type="protein sequence ID" value="CAD7249520.1"/>
    <property type="molecule type" value="Genomic_DNA"/>
</dbReference>
<sequence length="810" mass="92637">MAECSRARVKEQFQQHGSPSTGSDEFHEGFFNDDGEPTFGEEDEDTLTVAVSAPPENEWYHGRLDRQGAEERLKQMNKPRSYLVRESDRKPGSYVLSFFGKTGINHFRITAVCGDFYIGGRRFDSLSDLIAHYTHLSDLLKHERLVNPVPPPEPVNDSKRVIAILPYTKMPDTDELTFQKGDIFFVHNELNEGWLWVTAHRTGEQGIVFEELVETLDDSIDPNSLCTIFLGGPESFLVRPSDNSPGDYSLFFHVNNQIQRFRIEKKGVRYVVGGRTFDCLDAVINRYRKEYIVEGHTLGQPVVKARSDAEEYASRKEVEHAEKIYATLRECREQSGLKKNQGVKMQGWLEKRSDKIKKWKCFYFVLMTEGSDTTLYFYDNPKRLKPKGLIDLSCTYLYMMHESLLERPNCFQLVERALPCLATTTYLSCSSTEDVQDWMAAIRPHCVAQNARAPKIERLKELRCLQISIMEAHRLPAKLVPSPYCIVCLNQVKTCRTKVQMSTDPVWDEEFLLDDIPPDVLTVSIQVWNKTKRSKDAQVAELTLELQNLANGEETETWYPLLGVTPVGDWGSMRLRIRYLDDLLMPKEEYSTLLDILLDSELTAVKALADRCHADRTPLAAALLRVFRHQRQEARLLQGMCEFEIGREDETSTLFRSATLTTTLMDLYMKAVCFGFLDAALSSIIHRLVESRQSCELNPSKMDNPNDACSNAEFLLEILDELTDAIFMSSDACPRTVRYICGCLQRSVMAKWPEERLVRTRVISGFIFLRLLCPAILNPRQFSLLPGLSPILFRAVFKSNALESSCWCLI</sequence>
<accession>A0A7R9A8R6</accession>
<dbReference type="InterPro" id="IPR035892">
    <property type="entry name" value="C2_domain_sf"/>
</dbReference>
<dbReference type="GO" id="GO:0005096">
    <property type="term" value="F:GTPase activator activity"/>
    <property type="evidence" value="ECO:0007669"/>
    <property type="project" value="UniProtKB-KW"/>
</dbReference>
<dbReference type="EMBL" id="CAJPEV010002340">
    <property type="protein sequence ID" value="CAG0896577.1"/>
    <property type="molecule type" value="Genomic_DNA"/>
</dbReference>
<feature type="domain" description="SH2" evidence="7">
    <location>
        <begin position="59"/>
        <end position="149"/>
    </location>
</feature>
<dbReference type="SUPFAM" id="SSF50729">
    <property type="entry name" value="PH domain-like"/>
    <property type="match status" value="1"/>
</dbReference>
<dbReference type="SUPFAM" id="SSF55550">
    <property type="entry name" value="SH2 domain"/>
    <property type="match status" value="2"/>
</dbReference>
<feature type="compositionally biased region" description="Acidic residues" evidence="6">
    <location>
        <begin position="31"/>
        <end position="42"/>
    </location>
</feature>
<dbReference type="SMART" id="SM00233">
    <property type="entry name" value="PH"/>
    <property type="match status" value="1"/>
</dbReference>
<dbReference type="InterPro" id="IPR000980">
    <property type="entry name" value="SH2"/>
</dbReference>
<dbReference type="Pfam" id="PF00168">
    <property type="entry name" value="C2"/>
    <property type="match status" value="1"/>
</dbReference>
<dbReference type="Pfam" id="PF00018">
    <property type="entry name" value="SH3_1"/>
    <property type="match status" value="1"/>
</dbReference>
<dbReference type="PRINTS" id="PR00401">
    <property type="entry name" value="SH2DOMAIN"/>
</dbReference>
<dbReference type="InterPro" id="IPR035652">
    <property type="entry name" value="RasGAP_SH3"/>
</dbReference>
<dbReference type="InterPro" id="IPR039360">
    <property type="entry name" value="Ras_GTPase"/>
</dbReference>
<keyword evidence="3 4" id="KW-0727">SH2 domain</keyword>
<dbReference type="SMART" id="SM00252">
    <property type="entry name" value="SH2"/>
    <property type="match status" value="2"/>
</dbReference>
<evidence type="ECO:0000313" key="12">
    <source>
        <dbReference type="EMBL" id="CAD7249520.1"/>
    </source>
</evidence>
<dbReference type="AlphaFoldDB" id="A0A7R9A8R6"/>
<dbReference type="PROSITE" id="PS50002">
    <property type="entry name" value="SH3"/>
    <property type="match status" value="1"/>
</dbReference>
<feature type="domain" description="SH3" evidence="8">
    <location>
        <begin position="156"/>
        <end position="218"/>
    </location>
</feature>
<dbReference type="PANTHER" id="PTHR10194:SF146">
    <property type="entry name" value="RAS GTPASE-ACTIVATING PROTEIN 1"/>
    <property type="match status" value="1"/>
</dbReference>
<dbReference type="Pfam" id="PF00169">
    <property type="entry name" value="PH"/>
    <property type="match status" value="1"/>
</dbReference>
<evidence type="ECO:0000256" key="2">
    <source>
        <dbReference type="ARBA" id="ARBA00022468"/>
    </source>
</evidence>
<dbReference type="Gene3D" id="2.30.29.30">
    <property type="entry name" value="Pleckstrin-homology domain (PH domain)/Phosphotyrosine-binding domain (PTB)"/>
    <property type="match status" value="1"/>
</dbReference>
<evidence type="ECO:0000259" key="7">
    <source>
        <dbReference type="PROSITE" id="PS50001"/>
    </source>
</evidence>
<feature type="domain" description="PH" evidence="9">
    <location>
        <begin position="342"/>
        <end position="447"/>
    </location>
</feature>
<dbReference type="InterPro" id="IPR000008">
    <property type="entry name" value="C2_dom"/>
</dbReference>
<feature type="domain" description="C2" evidence="10">
    <location>
        <begin position="443"/>
        <end position="559"/>
    </location>
</feature>
<dbReference type="SMART" id="SM00323">
    <property type="entry name" value="RasGAP"/>
    <property type="match status" value="1"/>
</dbReference>
<evidence type="ECO:0000256" key="3">
    <source>
        <dbReference type="ARBA" id="ARBA00022999"/>
    </source>
</evidence>
<feature type="compositionally biased region" description="Basic and acidic residues" evidence="6">
    <location>
        <begin position="1"/>
        <end position="13"/>
    </location>
</feature>
<dbReference type="Gene3D" id="2.60.40.150">
    <property type="entry name" value="C2 domain"/>
    <property type="match status" value="1"/>
</dbReference>
<dbReference type="SMART" id="SM00239">
    <property type="entry name" value="C2"/>
    <property type="match status" value="1"/>
</dbReference>
<dbReference type="InterPro" id="IPR036860">
    <property type="entry name" value="SH2_dom_sf"/>
</dbReference>
<dbReference type="InterPro" id="IPR001936">
    <property type="entry name" value="RasGAP_dom"/>
</dbReference>
<keyword evidence="1 5" id="KW-0728">SH3 domain</keyword>
<protein>
    <recommendedName>
        <fullName evidence="14">Ras GTPase-activating protein 1</fullName>
    </recommendedName>
</protein>
<dbReference type="OrthoDB" id="1562946at2759"/>
<dbReference type="InterPro" id="IPR001452">
    <property type="entry name" value="SH3_domain"/>
</dbReference>
<organism evidence="12">
    <name type="scientific">Darwinula stevensoni</name>
    <dbReference type="NCBI Taxonomy" id="69355"/>
    <lineage>
        <taxon>Eukaryota</taxon>
        <taxon>Metazoa</taxon>
        <taxon>Ecdysozoa</taxon>
        <taxon>Arthropoda</taxon>
        <taxon>Crustacea</taxon>
        <taxon>Oligostraca</taxon>
        <taxon>Ostracoda</taxon>
        <taxon>Podocopa</taxon>
        <taxon>Podocopida</taxon>
        <taxon>Darwinulocopina</taxon>
        <taxon>Darwinuloidea</taxon>
        <taxon>Darwinulidae</taxon>
        <taxon>Darwinula</taxon>
    </lineage>
</organism>
<dbReference type="PROSITE" id="PS50004">
    <property type="entry name" value="C2"/>
    <property type="match status" value="1"/>
</dbReference>
<dbReference type="PROSITE" id="PS00509">
    <property type="entry name" value="RAS_GTPASE_ACTIV_1"/>
    <property type="match status" value="1"/>
</dbReference>
<gene>
    <name evidence="12" type="ORF">DSTB1V02_LOCUS9315</name>
</gene>
<reference evidence="12" key="1">
    <citation type="submission" date="2020-11" db="EMBL/GenBank/DDBJ databases">
        <authorList>
            <person name="Tran Van P."/>
        </authorList>
    </citation>
    <scope>NUCLEOTIDE SEQUENCE</scope>
</reference>
<dbReference type="Proteomes" id="UP000677054">
    <property type="component" value="Unassembled WGS sequence"/>
</dbReference>
<keyword evidence="2" id="KW-0343">GTPase activation</keyword>
<dbReference type="SMART" id="SM00326">
    <property type="entry name" value="SH3"/>
    <property type="match status" value="1"/>
</dbReference>
<dbReference type="PROSITE" id="PS50018">
    <property type="entry name" value="RAS_GTPASE_ACTIV_2"/>
    <property type="match status" value="1"/>
</dbReference>